<dbReference type="EMBL" id="CM037025">
    <property type="protein sequence ID" value="KAH7661577.1"/>
    <property type="molecule type" value="Genomic_DNA"/>
</dbReference>
<sequence>MLQQHGDHQMQLNGHPAGQNPPRQIIAGNIGGFHLPQGHAPGLIQQEGDHHHHHHHHHPPPRAPIAWVPRYELVQQEGPFPGPMRYIPRLGIVFPSSFTGASRFNIVQEPFIAAQQPSLAAPAGVSSRRGRGRGRPPGSRGRSQVDSGGHQPSQAAPAEGSSRRGRGRPPGSRGLSHGRNQVDSGDQLPSQAALSAGSPRRGRGRPPAAGRPTRGRTDQVDSGEETGVGRHPQRGRGRPRGCPKRRGGTDEDGSPGGKHAKHDFGEPSSAA</sequence>
<name>A0ACB7UM37_DIOAL</name>
<organism evidence="1 2">
    <name type="scientific">Dioscorea alata</name>
    <name type="common">Purple yam</name>
    <dbReference type="NCBI Taxonomy" id="55571"/>
    <lineage>
        <taxon>Eukaryota</taxon>
        <taxon>Viridiplantae</taxon>
        <taxon>Streptophyta</taxon>
        <taxon>Embryophyta</taxon>
        <taxon>Tracheophyta</taxon>
        <taxon>Spermatophyta</taxon>
        <taxon>Magnoliopsida</taxon>
        <taxon>Liliopsida</taxon>
        <taxon>Dioscoreales</taxon>
        <taxon>Dioscoreaceae</taxon>
        <taxon>Dioscorea</taxon>
    </lineage>
</organism>
<comment type="caution">
    <text evidence="1">The sequence shown here is derived from an EMBL/GenBank/DDBJ whole genome shotgun (WGS) entry which is preliminary data.</text>
</comment>
<reference evidence="2" key="1">
    <citation type="journal article" date="2022" name="Nat. Commun.">
        <title>Chromosome evolution and the genetic basis of agronomically important traits in greater yam.</title>
        <authorList>
            <person name="Bredeson J.V."/>
            <person name="Lyons J.B."/>
            <person name="Oniyinde I.O."/>
            <person name="Okereke N.R."/>
            <person name="Kolade O."/>
            <person name="Nnabue I."/>
            <person name="Nwadili C.O."/>
            <person name="Hribova E."/>
            <person name="Parker M."/>
            <person name="Nwogha J."/>
            <person name="Shu S."/>
            <person name="Carlson J."/>
            <person name="Kariba R."/>
            <person name="Muthemba S."/>
            <person name="Knop K."/>
            <person name="Barton G.J."/>
            <person name="Sherwood A.V."/>
            <person name="Lopez-Montes A."/>
            <person name="Asiedu R."/>
            <person name="Jamnadass R."/>
            <person name="Muchugi A."/>
            <person name="Goodstein D."/>
            <person name="Egesi C.N."/>
            <person name="Featherston J."/>
            <person name="Asfaw A."/>
            <person name="Simpson G.G."/>
            <person name="Dolezel J."/>
            <person name="Hendre P.S."/>
            <person name="Van Deynze A."/>
            <person name="Kumar P.L."/>
            <person name="Obidiegwu J.E."/>
            <person name="Bhattacharjee R."/>
            <person name="Rokhsar D.S."/>
        </authorList>
    </citation>
    <scope>NUCLEOTIDE SEQUENCE [LARGE SCALE GENOMIC DNA]</scope>
    <source>
        <strain evidence="2">cv. TDa95/00328</strain>
    </source>
</reference>
<evidence type="ECO:0000313" key="2">
    <source>
        <dbReference type="Proteomes" id="UP000827976"/>
    </source>
</evidence>
<protein>
    <submittedName>
        <fullName evidence="1">Uncharacterized protein</fullName>
    </submittedName>
</protein>
<dbReference type="Proteomes" id="UP000827976">
    <property type="component" value="Chromosome 15"/>
</dbReference>
<evidence type="ECO:0000313" key="1">
    <source>
        <dbReference type="EMBL" id="KAH7661577.1"/>
    </source>
</evidence>
<proteinExistence type="predicted"/>
<gene>
    <name evidence="1" type="ORF">IHE45_15G073700</name>
</gene>
<keyword evidence="2" id="KW-1185">Reference proteome</keyword>
<accession>A0ACB7UM37</accession>